<sequence length="507" mass="56443">MIENGKIKGTLERRKTSKWWYGAYKVGGKRKAVNLHVEIRGTPPGKLEEHGSIQFEKSKGEAEAALKALLADVNGNRKTEELAQAVHEARTGRRIASYTLADLPMLWESMPRNKTPSNDHIKRCTDILTGFVTFCSESFPNISNLDHLAPDHAHAYMDWQEKRGINPRTWNFILAAMKAACRRGDCRAFDDMKQKPLETVHRVPFTPDELQAILTAAKADNLVYPLVVTATCTAMRKGDCCRLRWDAVDLISGYITVKTSKTGRTADIPLADLLREEIEKQTGNESDYVFPELAKQYANDDTLLTKRFKAILARAGFNDGTSPPAELKAFDPKELAEKAEAYFCGIQTSKKREKARATFAAYIAGKSLAQSAEAAGVSKATGSAYLNEIETETGIAFIRGKRRENSAPTPSRGNVSLERETGLRRASVRDFHALRTTWITLALMNGMPLELVQTVTGHATAEIVMQHYFKPQREQLKTAMHNYLPDLLSNSRQPVNDSISHSVKSSS</sequence>
<dbReference type="EMBL" id="CAAHFH010000002">
    <property type="protein sequence ID" value="VGO21954.1"/>
    <property type="molecule type" value="Genomic_DNA"/>
</dbReference>
<proteinExistence type="inferred from homology"/>
<gene>
    <name evidence="5" type="ORF">SCARR_04034</name>
</gene>
<evidence type="ECO:0000259" key="4">
    <source>
        <dbReference type="PROSITE" id="PS51898"/>
    </source>
</evidence>
<dbReference type="GO" id="GO:0006310">
    <property type="term" value="P:DNA recombination"/>
    <property type="evidence" value="ECO:0007669"/>
    <property type="project" value="UniProtKB-KW"/>
</dbReference>
<dbReference type="InterPro" id="IPR011010">
    <property type="entry name" value="DNA_brk_join_enz"/>
</dbReference>
<keyword evidence="3" id="KW-0233">DNA recombination</keyword>
<accession>A0A6C2URS1</accession>
<name>A0A6C2URS1_9BACT</name>
<dbReference type="InterPro" id="IPR002104">
    <property type="entry name" value="Integrase_catalytic"/>
</dbReference>
<evidence type="ECO:0000256" key="3">
    <source>
        <dbReference type="ARBA" id="ARBA00023172"/>
    </source>
</evidence>
<dbReference type="SUPFAM" id="SSF56349">
    <property type="entry name" value="DNA breaking-rejoining enzymes"/>
    <property type="match status" value="2"/>
</dbReference>
<evidence type="ECO:0000313" key="6">
    <source>
        <dbReference type="Proteomes" id="UP000346198"/>
    </source>
</evidence>
<keyword evidence="2" id="KW-0238">DNA-binding</keyword>
<dbReference type="Proteomes" id="UP000346198">
    <property type="component" value="Unassembled WGS sequence"/>
</dbReference>
<dbReference type="PANTHER" id="PTHR30349:SF41">
    <property type="entry name" value="INTEGRASE_RECOMBINASE PROTEIN MJ0367-RELATED"/>
    <property type="match status" value="1"/>
</dbReference>
<comment type="similarity">
    <text evidence="1">Belongs to the 'phage' integrase family.</text>
</comment>
<evidence type="ECO:0000256" key="2">
    <source>
        <dbReference type="ARBA" id="ARBA00023125"/>
    </source>
</evidence>
<evidence type="ECO:0000256" key="1">
    <source>
        <dbReference type="ARBA" id="ARBA00008857"/>
    </source>
</evidence>
<protein>
    <recommendedName>
        <fullName evidence="4">Tyr recombinase domain-containing protein</fullName>
    </recommendedName>
</protein>
<dbReference type="GO" id="GO:0003677">
    <property type="term" value="F:DNA binding"/>
    <property type="evidence" value="ECO:0007669"/>
    <property type="project" value="UniProtKB-KW"/>
</dbReference>
<dbReference type="GO" id="GO:0015074">
    <property type="term" value="P:DNA integration"/>
    <property type="evidence" value="ECO:0007669"/>
    <property type="project" value="InterPro"/>
</dbReference>
<dbReference type="PROSITE" id="PS51898">
    <property type="entry name" value="TYR_RECOMBINASE"/>
    <property type="match status" value="1"/>
</dbReference>
<feature type="domain" description="Tyr recombinase" evidence="4">
    <location>
        <begin position="200"/>
        <end position="481"/>
    </location>
</feature>
<dbReference type="PANTHER" id="PTHR30349">
    <property type="entry name" value="PHAGE INTEGRASE-RELATED"/>
    <property type="match status" value="1"/>
</dbReference>
<dbReference type="InterPro" id="IPR050090">
    <property type="entry name" value="Tyrosine_recombinase_XerCD"/>
</dbReference>
<dbReference type="InterPro" id="IPR013762">
    <property type="entry name" value="Integrase-like_cat_sf"/>
</dbReference>
<dbReference type="Gene3D" id="1.10.443.10">
    <property type="entry name" value="Intergrase catalytic core"/>
    <property type="match status" value="1"/>
</dbReference>
<evidence type="ECO:0000313" key="5">
    <source>
        <dbReference type="EMBL" id="VGO21954.1"/>
    </source>
</evidence>
<organism evidence="5 6">
    <name type="scientific">Pontiella sulfatireligans</name>
    <dbReference type="NCBI Taxonomy" id="2750658"/>
    <lineage>
        <taxon>Bacteria</taxon>
        <taxon>Pseudomonadati</taxon>
        <taxon>Kiritimatiellota</taxon>
        <taxon>Kiritimatiellia</taxon>
        <taxon>Kiritimatiellales</taxon>
        <taxon>Pontiellaceae</taxon>
        <taxon>Pontiella</taxon>
    </lineage>
</organism>
<reference evidence="5 6" key="1">
    <citation type="submission" date="2019-04" db="EMBL/GenBank/DDBJ databases">
        <authorList>
            <person name="Van Vliet M D."/>
        </authorList>
    </citation>
    <scope>NUCLEOTIDE SEQUENCE [LARGE SCALE GENOMIC DNA]</scope>
    <source>
        <strain evidence="5 6">F21</strain>
    </source>
</reference>
<keyword evidence="6" id="KW-1185">Reference proteome</keyword>
<dbReference type="Pfam" id="PF00589">
    <property type="entry name" value="Phage_integrase"/>
    <property type="match status" value="1"/>
</dbReference>
<dbReference type="AlphaFoldDB" id="A0A6C2URS1"/>
<dbReference type="RefSeq" id="WP_136063380.1">
    <property type="nucleotide sequence ID" value="NZ_CAAHFH010000002.1"/>
</dbReference>